<keyword evidence="2" id="KW-0472">Membrane</keyword>
<feature type="transmembrane region" description="Helical" evidence="2">
    <location>
        <begin position="27"/>
        <end position="45"/>
    </location>
</feature>
<dbReference type="PANTHER" id="PTHR35043:SF9">
    <property type="match status" value="1"/>
</dbReference>
<keyword evidence="2" id="KW-1133">Transmembrane helix</keyword>
<evidence type="ECO:0000256" key="2">
    <source>
        <dbReference type="SAM" id="Phobius"/>
    </source>
</evidence>
<evidence type="ECO:0000256" key="1">
    <source>
        <dbReference type="SAM" id="MobiDB-lite"/>
    </source>
</evidence>
<organism evidence="3 4">
    <name type="scientific">Cercophora newfieldiana</name>
    <dbReference type="NCBI Taxonomy" id="92897"/>
    <lineage>
        <taxon>Eukaryota</taxon>
        <taxon>Fungi</taxon>
        <taxon>Dikarya</taxon>
        <taxon>Ascomycota</taxon>
        <taxon>Pezizomycotina</taxon>
        <taxon>Sordariomycetes</taxon>
        <taxon>Sordariomycetidae</taxon>
        <taxon>Sordariales</taxon>
        <taxon>Lasiosphaeriaceae</taxon>
        <taxon>Cercophora</taxon>
    </lineage>
</organism>
<feature type="region of interest" description="Disordered" evidence="1">
    <location>
        <begin position="1"/>
        <end position="21"/>
    </location>
</feature>
<keyword evidence="2" id="KW-0812">Transmembrane</keyword>
<protein>
    <submittedName>
        <fullName evidence="3">Uncharacterized protein</fullName>
    </submittedName>
</protein>
<evidence type="ECO:0000313" key="4">
    <source>
        <dbReference type="Proteomes" id="UP001174936"/>
    </source>
</evidence>
<gene>
    <name evidence="3" type="ORF">B0T16DRAFT_224874</name>
</gene>
<dbReference type="PANTHER" id="PTHR35043">
    <property type="entry name" value="TRANSCRIPTION FACTOR DOMAIN-CONTAINING PROTEIN"/>
    <property type="match status" value="1"/>
</dbReference>
<sequence>MWTPLTAENEPLNPGTWRPEPEGRGTWGILSTCILTLSLCIWSSLHLNIPEHGKAERQLWRKTRWLLIGLFAPEIIAFIAVAQRTKARELRSEINDELGRSLPLRSPADEENTLSGAGPNTAKGSTVGVPRRWESAHGYLALMGGYVFEVSGSRDIQLPDGQTRIALTTKGLLRLASLRRDLFPNISVEEIHKANSLAKTLVCLQAVYFGFHFITRLCLRLGVTLLELNTFAHAVFALIIYMTWWDKPLDIDEPVFISIRDAETASICAAMYLGSRVGREAPVSLPDDFFNSHWSPRLARRLAQGLQARITTCPLSTPQNGRTPSHLDDQSDVIPEDPVSVSQVLLTQDQPIAMGFKGKNGQSQLRSYLLTSSLYDHNPTIHLSREMILLRRLASSTEHGRKILAQSSKKDREYEDNDDAGWDWVVCRRANWPPTTTNSGGYTRTTMAFVMVSTIYGGWHLLAWNGPFNSQTSMILWRVSGLGVAVSGLLAIAIPFGLRYLILALARLYSHSPAARLIPRSWRTWLEERESISRRFLLFIFFPIAGIAVIVLIFCRCYLVIGSLLLLPYSADSVYETPDWALYFPHIG</sequence>
<evidence type="ECO:0000313" key="3">
    <source>
        <dbReference type="EMBL" id="KAK0642086.1"/>
    </source>
</evidence>
<feature type="region of interest" description="Disordered" evidence="1">
    <location>
        <begin position="101"/>
        <end position="127"/>
    </location>
</feature>
<accession>A0AA39XYW6</accession>
<dbReference type="AlphaFoldDB" id="A0AA39XYW6"/>
<proteinExistence type="predicted"/>
<name>A0AA39XYW6_9PEZI</name>
<feature type="transmembrane region" description="Helical" evidence="2">
    <location>
        <begin position="536"/>
        <end position="561"/>
    </location>
</feature>
<feature type="transmembrane region" description="Helical" evidence="2">
    <location>
        <begin position="65"/>
        <end position="82"/>
    </location>
</feature>
<feature type="transmembrane region" description="Helical" evidence="2">
    <location>
        <begin position="475"/>
        <end position="498"/>
    </location>
</feature>
<keyword evidence="4" id="KW-1185">Reference proteome</keyword>
<comment type="caution">
    <text evidence="3">The sequence shown here is derived from an EMBL/GenBank/DDBJ whole genome shotgun (WGS) entry which is preliminary data.</text>
</comment>
<dbReference type="EMBL" id="JAULSV010000006">
    <property type="protein sequence ID" value="KAK0642086.1"/>
    <property type="molecule type" value="Genomic_DNA"/>
</dbReference>
<reference evidence="3" key="1">
    <citation type="submission" date="2023-06" db="EMBL/GenBank/DDBJ databases">
        <title>Genome-scale phylogeny and comparative genomics of the fungal order Sordariales.</title>
        <authorList>
            <consortium name="Lawrence Berkeley National Laboratory"/>
            <person name="Hensen N."/>
            <person name="Bonometti L."/>
            <person name="Westerberg I."/>
            <person name="Brannstrom I.O."/>
            <person name="Guillou S."/>
            <person name="Cros-Aarteil S."/>
            <person name="Calhoun S."/>
            <person name="Haridas S."/>
            <person name="Kuo A."/>
            <person name="Mondo S."/>
            <person name="Pangilinan J."/>
            <person name="Riley R."/>
            <person name="Labutti K."/>
            <person name="Andreopoulos B."/>
            <person name="Lipzen A."/>
            <person name="Chen C."/>
            <person name="Yanf M."/>
            <person name="Daum C."/>
            <person name="Ng V."/>
            <person name="Clum A."/>
            <person name="Steindorff A."/>
            <person name="Ohm R."/>
            <person name="Martin F."/>
            <person name="Silar P."/>
            <person name="Natvig D."/>
            <person name="Lalanne C."/>
            <person name="Gautier V."/>
            <person name="Ament-Velasquez S.L."/>
            <person name="Kruys A."/>
            <person name="Hutchinson M.I."/>
            <person name="Powell A.J."/>
            <person name="Barry K."/>
            <person name="Miller A.N."/>
            <person name="Grigoriev I.V."/>
            <person name="Debuchy R."/>
            <person name="Gladieux P."/>
            <person name="Thoren M.H."/>
            <person name="Johannesson H."/>
        </authorList>
    </citation>
    <scope>NUCLEOTIDE SEQUENCE</scope>
    <source>
        <strain evidence="3">SMH2532-1</strain>
    </source>
</reference>
<feature type="transmembrane region" description="Helical" evidence="2">
    <location>
        <begin position="446"/>
        <end position="463"/>
    </location>
</feature>
<dbReference type="Proteomes" id="UP001174936">
    <property type="component" value="Unassembled WGS sequence"/>
</dbReference>